<feature type="transmembrane region" description="Helical" evidence="7">
    <location>
        <begin position="165"/>
        <end position="186"/>
    </location>
</feature>
<dbReference type="KEGG" id="ppsc:EHS13_08360"/>
<keyword evidence="10" id="KW-1185">Reference proteome</keyword>
<proteinExistence type="inferred from homology"/>
<evidence type="ECO:0000256" key="1">
    <source>
        <dbReference type="ARBA" id="ARBA00004651"/>
    </source>
</evidence>
<dbReference type="InterPro" id="IPR000515">
    <property type="entry name" value="MetI-like"/>
</dbReference>
<evidence type="ECO:0000256" key="3">
    <source>
        <dbReference type="ARBA" id="ARBA00022475"/>
    </source>
</evidence>
<sequence>MNRNTKASSRTRIKIPWTAIFFLLPSIVVFFVFKYYLIFDAIYISLFNYDIVNPPGKFIGFGNYHEFLVSHTFWVAMKNTFIFFVLSLAMVFWVPIVQALFLSNIKRYNGFYRFLYQIPNILPLVAGTLLWKWMYNPDHGLFNYLLAKIGLGPYGWLNDLHMTKIAIVLPGFFASGGISVLLYYAAIKSISSEIFEAAKIDGCGPWRRMTMLILPNIKFIILIQFVGFMSGVLLSFDNIFVLTQGGPADASLVVALMIQKTAFVQSRFGISAALSFFMFIVIAVLTLIQFRFQREDD</sequence>
<dbReference type="EMBL" id="CP034235">
    <property type="protein sequence ID" value="QGR00007.1"/>
    <property type="molecule type" value="Genomic_DNA"/>
</dbReference>
<evidence type="ECO:0000256" key="2">
    <source>
        <dbReference type="ARBA" id="ARBA00022448"/>
    </source>
</evidence>
<dbReference type="InterPro" id="IPR051393">
    <property type="entry name" value="ABC_transporter_permease"/>
</dbReference>
<keyword evidence="3" id="KW-1003">Cell membrane</keyword>
<gene>
    <name evidence="9" type="ORF">EHS13_08360</name>
</gene>
<feature type="transmembrane region" description="Helical" evidence="7">
    <location>
        <begin position="20"/>
        <end position="39"/>
    </location>
</feature>
<evidence type="ECO:0000259" key="8">
    <source>
        <dbReference type="PROSITE" id="PS50928"/>
    </source>
</evidence>
<evidence type="ECO:0000256" key="7">
    <source>
        <dbReference type="RuleBase" id="RU363032"/>
    </source>
</evidence>
<keyword evidence="4 7" id="KW-0812">Transmembrane</keyword>
<dbReference type="InterPro" id="IPR035906">
    <property type="entry name" value="MetI-like_sf"/>
</dbReference>
<comment type="subcellular location">
    <subcellularLocation>
        <location evidence="1 7">Cell membrane</location>
        <topology evidence="1 7">Multi-pass membrane protein</topology>
    </subcellularLocation>
</comment>
<dbReference type="Proteomes" id="UP000426246">
    <property type="component" value="Chromosome"/>
</dbReference>
<organism evidence="9 10">
    <name type="scientific">Paenibacillus psychroresistens</name>
    <dbReference type="NCBI Taxonomy" id="1778678"/>
    <lineage>
        <taxon>Bacteria</taxon>
        <taxon>Bacillati</taxon>
        <taxon>Bacillota</taxon>
        <taxon>Bacilli</taxon>
        <taxon>Bacillales</taxon>
        <taxon>Paenibacillaceae</taxon>
        <taxon>Paenibacillus</taxon>
    </lineage>
</organism>
<feature type="transmembrane region" description="Helical" evidence="7">
    <location>
        <begin position="114"/>
        <end position="134"/>
    </location>
</feature>
<feature type="transmembrane region" description="Helical" evidence="7">
    <location>
        <begin position="268"/>
        <end position="288"/>
    </location>
</feature>
<evidence type="ECO:0000313" key="9">
    <source>
        <dbReference type="EMBL" id="QGR00007.1"/>
    </source>
</evidence>
<dbReference type="CDD" id="cd06261">
    <property type="entry name" value="TM_PBP2"/>
    <property type="match status" value="1"/>
</dbReference>
<dbReference type="GO" id="GO:0055085">
    <property type="term" value="P:transmembrane transport"/>
    <property type="evidence" value="ECO:0007669"/>
    <property type="project" value="InterPro"/>
</dbReference>
<evidence type="ECO:0000256" key="6">
    <source>
        <dbReference type="ARBA" id="ARBA00023136"/>
    </source>
</evidence>
<feature type="transmembrane region" description="Helical" evidence="7">
    <location>
        <begin position="81"/>
        <end position="102"/>
    </location>
</feature>
<accession>A0A6B8RY18</accession>
<dbReference type="OrthoDB" id="2550282at2"/>
<dbReference type="PANTHER" id="PTHR30193">
    <property type="entry name" value="ABC TRANSPORTER PERMEASE PROTEIN"/>
    <property type="match status" value="1"/>
</dbReference>
<dbReference type="PROSITE" id="PS50928">
    <property type="entry name" value="ABC_TM1"/>
    <property type="match status" value="1"/>
</dbReference>
<dbReference type="AlphaFoldDB" id="A0A6B8RY18"/>
<keyword evidence="6 7" id="KW-0472">Membrane</keyword>
<dbReference type="SUPFAM" id="SSF161098">
    <property type="entry name" value="MetI-like"/>
    <property type="match status" value="1"/>
</dbReference>
<evidence type="ECO:0000256" key="4">
    <source>
        <dbReference type="ARBA" id="ARBA00022692"/>
    </source>
</evidence>
<dbReference type="Pfam" id="PF00528">
    <property type="entry name" value="BPD_transp_1"/>
    <property type="match status" value="1"/>
</dbReference>
<name>A0A6B8RY18_9BACL</name>
<dbReference type="PANTHER" id="PTHR30193:SF37">
    <property type="entry name" value="INNER MEMBRANE ABC TRANSPORTER PERMEASE PROTEIN YCJO"/>
    <property type="match status" value="1"/>
</dbReference>
<dbReference type="GO" id="GO:0005886">
    <property type="term" value="C:plasma membrane"/>
    <property type="evidence" value="ECO:0007669"/>
    <property type="project" value="UniProtKB-SubCell"/>
</dbReference>
<keyword evidence="5 7" id="KW-1133">Transmembrane helix</keyword>
<feature type="domain" description="ABC transmembrane type-1" evidence="8">
    <location>
        <begin position="77"/>
        <end position="289"/>
    </location>
</feature>
<protein>
    <submittedName>
        <fullName evidence="9">Sugar ABC transporter permease</fullName>
    </submittedName>
</protein>
<reference evidence="10" key="1">
    <citation type="submission" date="2018-11" db="EMBL/GenBank/DDBJ databases">
        <title>Complete genome sequence of Paenibacillus sp. ML311-T8.</title>
        <authorList>
            <person name="Nam Y.-D."/>
            <person name="Kang J."/>
            <person name="Chung W.-H."/>
            <person name="Park Y.S."/>
        </authorList>
    </citation>
    <scope>NUCLEOTIDE SEQUENCE [LARGE SCALE GENOMIC DNA]</scope>
    <source>
        <strain evidence="10">ML311-T8</strain>
    </source>
</reference>
<comment type="similarity">
    <text evidence="7">Belongs to the binding-protein-dependent transport system permease family.</text>
</comment>
<dbReference type="Gene3D" id="1.10.3720.10">
    <property type="entry name" value="MetI-like"/>
    <property type="match status" value="1"/>
</dbReference>
<evidence type="ECO:0000256" key="5">
    <source>
        <dbReference type="ARBA" id="ARBA00022989"/>
    </source>
</evidence>
<evidence type="ECO:0000313" key="10">
    <source>
        <dbReference type="Proteomes" id="UP000426246"/>
    </source>
</evidence>
<feature type="transmembrane region" description="Helical" evidence="7">
    <location>
        <begin position="217"/>
        <end position="236"/>
    </location>
</feature>
<keyword evidence="2 7" id="KW-0813">Transport</keyword>